<feature type="non-terminal residue" evidence="1">
    <location>
        <position position="1"/>
    </location>
</feature>
<keyword evidence="2" id="KW-1185">Reference proteome</keyword>
<name>A0A0D2K697_9CHLO</name>
<dbReference type="Proteomes" id="UP000054498">
    <property type="component" value="Unassembled WGS sequence"/>
</dbReference>
<organism evidence="1 2">
    <name type="scientific">Monoraphidium neglectum</name>
    <dbReference type="NCBI Taxonomy" id="145388"/>
    <lineage>
        <taxon>Eukaryota</taxon>
        <taxon>Viridiplantae</taxon>
        <taxon>Chlorophyta</taxon>
        <taxon>core chlorophytes</taxon>
        <taxon>Chlorophyceae</taxon>
        <taxon>CS clade</taxon>
        <taxon>Sphaeropleales</taxon>
        <taxon>Selenastraceae</taxon>
        <taxon>Monoraphidium</taxon>
    </lineage>
</organism>
<proteinExistence type="predicted"/>
<evidence type="ECO:0000313" key="1">
    <source>
        <dbReference type="EMBL" id="KIY91653.1"/>
    </source>
</evidence>
<dbReference type="EMBL" id="KK106444">
    <property type="protein sequence ID" value="KIY91653.1"/>
    <property type="molecule type" value="Genomic_DNA"/>
</dbReference>
<gene>
    <name evidence="1" type="ORF">MNEG_16312</name>
</gene>
<sequence>EAALAALREDLDNATEVAGRHFAAARAAASPALSWQDLARYEGWGLRYRR</sequence>
<accession>A0A0D2K697</accession>
<protein>
    <submittedName>
        <fullName evidence="1">Uncharacterized protein</fullName>
    </submittedName>
</protein>
<reference evidence="1 2" key="1">
    <citation type="journal article" date="2013" name="BMC Genomics">
        <title>Reconstruction of the lipid metabolism for the microalga Monoraphidium neglectum from its genome sequence reveals characteristics suitable for biofuel production.</title>
        <authorList>
            <person name="Bogen C."/>
            <person name="Al-Dilaimi A."/>
            <person name="Albersmeier A."/>
            <person name="Wichmann J."/>
            <person name="Grundmann M."/>
            <person name="Rupp O."/>
            <person name="Lauersen K.J."/>
            <person name="Blifernez-Klassen O."/>
            <person name="Kalinowski J."/>
            <person name="Goesmann A."/>
            <person name="Mussgnug J.H."/>
            <person name="Kruse O."/>
        </authorList>
    </citation>
    <scope>NUCLEOTIDE SEQUENCE [LARGE SCALE GENOMIC DNA]</scope>
    <source>
        <strain evidence="1 2">SAG 48.87</strain>
    </source>
</reference>
<dbReference type="RefSeq" id="XP_013890673.1">
    <property type="nucleotide sequence ID" value="XM_014035219.1"/>
</dbReference>
<dbReference type="GeneID" id="25734059"/>
<dbReference type="KEGG" id="mng:MNEG_16312"/>
<evidence type="ECO:0000313" key="2">
    <source>
        <dbReference type="Proteomes" id="UP000054498"/>
    </source>
</evidence>
<dbReference type="AlphaFoldDB" id="A0A0D2K697"/>